<dbReference type="GO" id="GO:0016491">
    <property type="term" value="F:oxidoreductase activity"/>
    <property type="evidence" value="ECO:0007669"/>
    <property type="project" value="UniProtKB-KW"/>
</dbReference>
<name>A0ABU2ZKJ1_9SPHN</name>
<accession>A0ABU2ZKJ1</accession>
<proteinExistence type="predicted"/>
<protein>
    <submittedName>
        <fullName evidence="1">FAD-dependent oxidoreductase</fullName>
        <ecNumber evidence="1">1.-.-.-</ecNumber>
    </submittedName>
</protein>
<keyword evidence="2" id="KW-1185">Reference proteome</keyword>
<dbReference type="RefSeq" id="WP_311341698.1">
    <property type="nucleotide sequence ID" value="NZ_JAVRHS010000018.1"/>
</dbReference>
<gene>
    <name evidence="1" type="ORF">RM533_13200</name>
</gene>
<sequence>MAVISCRATDHDSRLSRPIAICSGLAAFPSSSADGPRPSRRPDISRLKESLDTEVVTICAGLAGGLLVLHLAQGGLSSVVLESRQPGWGASRRKAFFAAFREHRGLPIALARENAIDCEATQRGYLNAMTGTRAQALR</sequence>
<evidence type="ECO:0000313" key="1">
    <source>
        <dbReference type="EMBL" id="MDT0577123.1"/>
    </source>
</evidence>
<dbReference type="Gene3D" id="3.50.50.60">
    <property type="entry name" value="FAD/NAD(P)-binding domain"/>
    <property type="match status" value="1"/>
</dbReference>
<dbReference type="InterPro" id="IPR036188">
    <property type="entry name" value="FAD/NAD-bd_sf"/>
</dbReference>
<evidence type="ECO:0000313" key="2">
    <source>
        <dbReference type="Proteomes" id="UP001259803"/>
    </source>
</evidence>
<keyword evidence="1" id="KW-0560">Oxidoreductase</keyword>
<reference evidence="1 2" key="1">
    <citation type="submission" date="2023-09" db="EMBL/GenBank/DDBJ databases">
        <authorList>
            <person name="Rey-Velasco X."/>
        </authorList>
    </citation>
    <scope>NUCLEOTIDE SEQUENCE [LARGE SCALE GENOMIC DNA]</scope>
    <source>
        <strain evidence="1 2">F390</strain>
    </source>
</reference>
<comment type="caution">
    <text evidence="1">The sequence shown here is derived from an EMBL/GenBank/DDBJ whole genome shotgun (WGS) entry which is preliminary data.</text>
</comment>
<dbReference type="EC" id="1.-.-.-" evidence="1"/>
<dbReference type="SUPFAM" id="SSF51905">
    <property type="entry name" value="FAD/NAD(P)-binding domain"/>
    <property type="match status" value="1"/>
</dbReference>
<dbReference type="EMBL" id="JAVRHS010000018">
    <property type="protein sequence ID" value="MDT0577123.1"/>
    <property type="molecule type" value="Genomic_DNA"/>
</dbReference>
<dbReference type="Proteomes" id="UP001259803">
    <property type="component" value="Unassembled WGS sequence"/>
</dbReference>
<organism evidence="1 2">
    <name type="scientific">Croceicoccus esteveae</name>
    <dbReference type="NCBI Taxonomy" id="3075597"/>
    <lineage>
        <taxon>Bacteria</taxon>
        <taxon>Pseudomonadati</taxon>
        <taxon>Pseudomonadota</taxon>
        <taxon>Alphaproteobacteria</taxon>
        <taxon>Sphingomonadales</taxon>
        <taxon>Erythrobacteraceae</taxon>
        <taxon>Croceicoccus</taxon>
    </lineage>
</organism>